<feature type="domain" description="Peptidase M16 N-terminal" evidence="11">
    <location>
        <begin position="29"/>
        <end position="170"/>
    </location>
</feature>
<evidence type="ECO:0000256" key="5">
    <source>
        <dbReference type="ARBA" id="ARBA00022946"/>
    </source>
</evidence>
<dbReference type="InterPro" id="IPR011765">
    <property type="entry name" value="Pept_M16_N"/>
</dbReference>
<dbReference type="Pfam" id="PF00675">
    <property type="entry name" value="Peptidase_M16"/>
    <property type="match status" value="1"/>
</dbReference>
<evidence type="ECO:0000256" key="6">
    <source>
        <dbReference type="ARBA" id="ARBA00022982"/>
    </source>
</evidence>
<dbReference type="Proteomes" id="UP001163798">
    <property type="component" value="Unassembled WGS sequence"/>
</dbReference>
<evidence type="ECO:0000256" key="4">
    <source>
        <dbReference type="ARBA" id="ARBA00022792"/>
    </source>
</evidence>
<dbReference type="SUPFAM" id="SSF63411">
    <property type="entry name" value="LuxS/MPP-like metallohydrolase"/>
    <property type="match status" value="2"/>
</dbReference>
<keyword evidence="5" id="KW-0809">Transit peptide</keyword>
<gene>
    <name evidence="13" type="ORF">GGU10DRAFT_364852</name>
</gene>
<evidence type="ECO:0000256" key="3">
    <source>
        <dbReference type="ARBA" id="ARBA00022660"/>
    </source>
</evidence>
<evidence type="ECO:0000256" key="1">
    <source>
        <dbReference type="ARBA" id="ARBA00004443"/>
    </source>
</evidence>
<keyword evidence="2" id="KW-0813">Transport</keyword>
<organism evidence="13 14">
    <name type="scientific">Lentinula aff. detonsa</name>
    <dbReference type="NCBI Taxonomy" id="2804958"/>
    <lineage>
        <taxon>Eukaryota</taxon>
        <taxon>Fungi</taxon>
        <taxon>Dikarya</taxon>
        <taxon>Basidiomycota</taxon>
        <taxon>Agaricomycotina</taxon>
        <taxon>Agaricomycetes</taxon>
        <taxon>Agaricomycetidae</taxon>
        <taxon>Agaricales</taxon>
        <taxon>Marasmiineae</taxon>
        <taxon>Omphalotaceae</taxon>
        <taxon>Lentinula</taxon>
    </lineage>
</organism>
<evidence type="ECO:0000256" key="2">
    <source>
        <dbReference type="ARBA" id="ARBA00022448"/>
    </source>
</evidence>
<evidence type="ECO:0000313" key="13">
    <source>
        <dbReference type="EMBL" id="KAJ3782023.1"/>
    </source>
</evidence>
<evidence type="ECO:0000259" key="12">
    <source>
        <dbReference type="Pfam" id="PF05193"/>
    </source>
</evidence>
<dbReference type="GO" id="GO:0046872">
    <property type="term" value="F:metal ion binding"/>
    <property type="evidence" value="ECO:0007669"/>
    <property type="project" value="InterPro"/>
</dbReference>
<accession>A0AA38KCK8</accession>
<evidence type="ECO:0000259" key="11">
    <source>
        <dbReference type="Pfam" id="PF00675"/>
    </source>
</evidence>
<dbReference type="Gene3D" id="3.30.830.10">
    <property type="entry name" value="Metalloenzyme, LuxS/M16 peptidase-like"/>
    <property type="match status" value="2"/>
</dbReference>
<name>A0AA38KCK8_9AGAR</name>
<comment type="subcellular location">
    <subcellularLocation>
        <location evidence="1">Mitochondrion inner membrane</location>
        <topology evidence="1">Peripheral membrane protein</topology>
        <orientation evidence="1">Matrix side</orientation>
    </subcellularLocation>
</comment>
<keyword evidence="14" id="KW-1185">Reference proteome</keyword>
<comment type="caution">
    <text evidence="13">The sequence shown here is derived from an EMBL/GenBank/DDBJ whole genome shotgun (WGS) entry which is preliminary data.</text>
</comment>
<dbReference type="GO" id="GO:0005743">
    <property type="term" value="C:mitochondrial inner membrane"/>
    <property type="evidence" value="ECO:0007669"/>
    <property type="project" value="UniProtKB-SubCell"/>
</dbReference>
<feature type="domain" description="Peptidase M16 C-terminal" evidence="12">
    <location>
        <begin position="176"/>
        <end position="343"/>
    </location>
</feature>
<evidence type="ECO:0000256" key="9">
    <source>
        <dbReference type="ARBA" id="ARBA00038146"/>
    </source>
</evidence>
<evidence type="ECO:0000256" key="8">
    <source>
        <dbReference type="ARBA" id="ARBA00023136"/>
    </source>
</evidence>
<dbReference type="AlphaFoldDB" id="A0AA38KCK8"/>
<protein>
    <recommendedName>
        <fullName evidence="10">Cytochrome b-c1 complex subunit 2, mitochondrial</fullName>
    </recommendedName>
</protein>
<evidence type="ECO:0000256" key="10">
    <source>
        <dbReference type="ARBA" id="ARBA00040751"/>
    </source>
</evidence>
<keyword evidence="4" id="KW-0999">Mitochondrion inner membrane</keyword>
<dbReference type="InterPro" id="IPR050361">
    <property type="entry name" value="MPP/UQCRC_Complex"/>
</dbReference>
<dbReference type="PANTHER" id="PTHR11851:SF209">
    <property type="entry name" value="CYTOCHROME B-C1 COMPLEX SUBUNIT 2, MITOCHONDRIAL"/>
    <property type="match status" value="1"/>
</dbReference>
<dbReference type="EMBL" id="MU793505">
    <property type="protein sequence ID" value="KAJ3782023.1"/>
    <property type="molecule type" value="Genomic_DNA"/>
</dbReference>
<proteinExistence type="inferred from homology"/>
<dbReference type="InterPro" id="IPR007863">
    <property type="entry name" value="Peptidase_M16_C"/>
</dbReference>
<evidence type="ECO:0000256" key="7">
    <source>
        <dbReference type="ARBA" id="ARBA00023128"/>
    </source>
</evidence>
<keyword evidence="8" id="KW-0472">Membrane</keyword>
<dbReference type="Pfam" id="PF05193">
    <property type="entry name" value="Peptidase_M16_C"/>
    <property type="match status" value="1"/>
</dbReference>
<comment type="similarity">
    <text evidence="9">Belongs to the peptidase M16 family. UQCRC2/QCR2 subfamily.</text>
</comment>
<dbReference type="PANTHER" id="PTHR11851">
    <property type="entry name" value="METALLOPROTEASE"/>
    <property type="match status" value="1"/>
</dbReference>
<feature type="non-terminal residue" evidence="13">
    <location>
        <position position="1"/>
    </location>
</feature>
<reference evidence="13" key="1">
    <citation type="submission" date="2022-08" db="EMBL/GenBank/DDBJ databases">
        <authorList>
            <consortium name="DOE Joint Genome Institute"/>
            <person name="Min B."/>
            <person name="Riley R."/>
            <person name="Sierra-Patev S."/>
            <person name="Naranjo-Ortiz M."/>
            <person name="Looney B."/>
            <person name="Konkel Z."/>
            <person name="Slot J.C."/>
            <person name="Sakamoto Y."/>
            <person name="Steenwyk J.L."/>
            <person name="Rokas A."/>
            <person name="Carro J."/>
            <person name="Camarero S."/>
            <person name="Ferreira P."/>
            <person name="Molpeceres G."/>
            <person name="Ruiz-Duenas F.J."/>
            <person name="Serrano A."/>
            <person name="Henrissat B."/>
            <person name="Drula E."/>
            <person name="Hughes K.W."/>
            <person name="Mata J.L."/>
            <person name="Ishikawa N.K."/>
            <person name="Vargas-Isla R."/>
            <person name="Ushijima S."/>
            <person name="Smith C.A."/>
            <person name="Ahrendt S."/>
            <person name="Andreopoulos W."/>
            <person name="He G."/>
            <person name="Labutti K."/>
            <person name="Lipzen A."/>
            <person name="Ng V."/>
            <person name="Sandor L."/>
            <person name="Barry K."/>
            <person name="Martinez A.T."/>
            <person name="Xiao Y."/>
            <person name="Gibbons J.G."/>
            <person name="Terashima K."/>
            <person name="Hibbett D.S."/>
            <person name="Grigoriev I.V."/>
        </authorList>
    </citation>
    <scope>NUCLEOTIDE SEQUENCE</scope>
    <source>
        <strain evidence="13">TFB10291</strain>
    </source>
</reference>
<sequence length="437" mass="46016">MLTARASSRTVQRVARNFATVVDSAGVKVAAVDNNQPTASVTFLIKAGSRFESKPGVAHGLKNFAFKSSAKRSALGTVRESEIYGGVLSASLSREHLALTAEFLRGDEPYFVDVLTSFVTSAKFARHEYNEYVAPAVESEIEESKFNPGFQAVEAAHAVAFHNGLGSSLLASPHNSITHEDIRSFAQSAFARDNIAVLGTGIDQATLTSLVEQSLSKISATSQLSSPASSYFGGETRLQAHGGPQTVFIGFGSAGIPSPEIAALAAFLSTTPSVKWSQGTSPITAALPKGTAVEVVYLPYSDASLFGLLVQGPTGPAVKEAGKAAVQALKTVSNGLKGDDLKKALAKAKFAAASAVDSREGLLSVLGSKVLSGHESSLDATLASLDKVSENALAKVNLTRLLYLRCFSYIYRPLLPLSRQNQSSLPSATWPLFLMLM</sequence>
<keyword evidence="7" id="KW-0496">Mitochondrion</keyword>
<dbReference type="InterPro" id="IPR011249">
    <property type="entry name" value="Metalloenz_LuxS/M16"/>
</dbReference>
<keyword evidence="3" id="KW-0679">Respiratory chain</keyword>
<dbReference type="FunFam" id="3.30.830.10:FF:000021">
    <property type="entry name" value="Cytochrome b-c1 complex subunit 2"/>
    <property type="match status" value="1"/>
</dbReference>
<keyword evidence="6" id="KW-0249">Electron transport</keyword>
<evidence type="ECO:0000313" key="14">
    <source>
        <dbReference type="Proteomes" id="UP001163798"/>
    </source>
</evidence>